<dbReference type="Gene3D" id="3.10.310.70">
    <property type="match status" value="1"/>
</dbReference>
<proteinExistence type="predicted"/>
<dbReference type="PANTHER" id="PTHR22642">
    <property type="entry name" value="IMIDAZOLONEPROPIONASE"/>
    <property type="match status" value="1"/>
</dbReference>
<dbReference type="InterPro" id="IPR011059">
    <property type="entry name" value="Metal-dep_hydrolase_composite"/>
</dbReference>
<dbReference type="InterPro" id="IPR013108">
    <property type="entry name" value="Amidohydro_3"/>
</dbReference>
<sequence length="537" mass="60635">MNTADIILRGNTIFTGWEDEPMSGFLAIKDEKIIAVEKDGNGDQYIGTSTKVYDFEDQLIMPGFHDAHLHLMLGSLFTDFSIDLSTAASSEEVGQKVKEFARKIENGEWIIGNGWDEGSWDNVSDPPHRNILDKYIPDTPVLLIHAEGHYAWVNSKALEMANLTPETPNPPYGDIQKDENGELTGVLLETAVSLVSDKALVFPRERQYELMESFLQHAAKSGVTSVNDLYASRALSSLEDYEFYKEFENKKNLTVRVHLYPALDGNFDRVKNLRESYNSPKLKFTGLKQFIDGVVTGYTAFMLDPYKDRPETKGETAFPPAQIKEWVIEADKEEFQIRFHSIGDGAVRLGLDAFEKAQSINGQRDSRHALEHIEVIHPDDIKRFKTLGVIPSIQPSHLALMPSENHTLRVGDEKDRYAYTCKSLYEGAGNLAFGTDFPISPLDPMKEIYYAVNRKDYTDTRIWNEQERIPIAAALKAYTSGSAHSVFRDHELGTLEPGKLADIIVLDKDLFSIPPEKIRETKVLMTIMDGDIVFEEK</sequence>
<keyword evidence="3" id="KW-1185">Reference proteome</keyword>
<dbReference type="EMBL" id="FNDU01000019">
    <property type="protein sequence ID" value="SDJ03237.1"/>
    <property type="molecule type" value="Genomic_DNA"/>
</dbReference>
<dbReference type="CDD" id="cd01300">
    <property type="entry name" value="YtcJ_like"/>
    <property type="match status" value="1"/>
</dbReference>
<dbReference type="PANTHER" id="PTHR22642:SF2">
    <property type="entry name" value="PROTEIN LONG AFTER FAR-RED 3"/>
    <property type="match status" value="1"/>
</dbReference>
<dbReference type="Gene3D" id="2.30.40.10">
    <property type="entry name" value="Urease, subunit C, domain 1"/>
    <property type="match status" value="1"/>
</dbReference>
<feature type="domain" description="Amidohydrolase 3" evidence="1">
    <location>
        <begin position="51"/>
        <end position="534"/>
    </location>
</feature>
<evidence type="ECO:0000313" key="3">
    <source>
        <dbReference type="Proteomes" id="UP000199017"/>
    </source>
</evidence>
<dbReference type="Proteomes" id="UP000199017">
    <property type="component" value="Unassembled WGS sequence"/>
</dbReference>
<reference evidence="2 3" key="1">
    <citation type="submission" date="2016-10" db="EMBL/GenBank/DDBJ databases">
        <authorList>
            <person name="de Groot N.N."/>
        </authorList>
    </citation>
    <scope>NUCLEOTIDE SEQUENCE [LARGE SCALE GENOMIC DNA]</scope>
    <source>
        <strain evidence="3">P4B,CCM 7963,CECT 7998,DSM 25260,IBRC-M 10614,KCTC 13821</strain>
    </source>
</reference>
<dbReference type="RefSeq" id="WP_091587792.1">
    <property type="nucleotide sequence ID" value="NZ_FNDU01000019.1"/>
</dbReference>
<dbReference type="SUPFAM" id="SSF51338">
    <property type="entry name" value="Composite domain of metallo-dependent hydrolases"/>
    <property type="match status" value="1"/>
</dbReference>
<dbReference type="OrthoDB" id="9807210at2"/>
<name>A0A1G8QEV3_9BACI</name>
<organism evidence="2 3">
    <name type="scientific">Alteribacillus bidgolensis</name>
    <dbReference type="NCBI Taxonomy" id="930129"/>
    <lineage>
        <taxon>Bacteria</taxon>
        <taxon>Bacillati</taxon>
        <taxon>Bacillota</taxon>
        <taxon>Bacilli</taxon>
        <taxon>Bacillales</taxon>
        <taxon>Bacillaceae</taxon>
        <taxon>Alteribacillus</taxon>
    </lineage>
</organism>
<evidence type="ECO:0000313" key="2">
    <source>
        <dbReference type="EMBL" id="SDJ03237.1"/>
    </source>
</evidence>
<dbReference type="AlphaFoldDB" id="A0A1G8QEV3"/>
<dbReference type="GO" id="GO:0016810">
    <property type="term" value="F:hydrolase activity, acting on carbon-nitrogen (but not peptide) bonds"/>
    <property type="evidence" value="ECO:0007669"/>
    <property type="project" value="InterPro"/>
</dbReference>
<accession>A0A1G8QEV3</accession>
<evidence type="ECO:0000259" key="1">
    <source>
        <dbReference type="Pfam" id="PF07969"/>
    </source>
</evidence>
<dbReference type="STRING" id="930129.SAMN05216352_11950"/>
<protein>
    <recommendedName>
        <fullName evidence="1">Amidohydrolase 3 domain-containing protein</fullName>
    </recommendedName>
</protein>
<dbReference type="Gene3D" id="3.20.20.140">
    <property type="entry name" value="Metal-dependent hydrolases"/>
    <property type="match status" value="1"/>
</dbReference>
<dbReference type="InterPro" id="IPR033932">
    <property type="entry name" value="YtcJ-like"/>
</dbReference>
<gene>
    <name evidence="2" type="ORF">SAMN05216352_11950</name>
</gene>
<dbReference type="InterPro" id="IPR032466">
    <property type="entry name" value="Metal_Hydrolase"/>
</dbReference>
<dbReference type="SUPFAM" id="SSF51556">
    <property type="entry name" value="Metallo-dependent hydrolases"/>
    <property type="match status" value="1"/>
</dbReference>
<dbReference type="Pfam" id="PF07969">
    <property type="entry name" value="Amidohydro_3"/>
    <property type="match status" value="1"/>
</dbReference>